<comment type="caution">
    <text evidence="2">The sequence shown here is derived from an EMBL/GenBank/DDBJ whole genome shotgun (WGS) entry which is preliminary data.</text>
</comment>
<dbReference type="EMBL" id="LANO01000026">
    <property type="protein sequence ID" value="KJV52309.1"/>
    <property type="molecule type" value="Genomic_DNA"/>
</dbReference>
<dbReference type="InterPro" id="IPR019734">
    <property type="entry name" value="TPR_rpt"/>
</dbReference>
<dbReference type="Pfam" id="PF00515">
    <property type="entry name" value="TPR_1"/>
    <property type="match status" value="1"/>
</dbReference>
<dbReference type="PROSITE" id="PS50005">
    <property type="entry name" value="TPR"/>
    <property type="match status" value="1"/>
</dbReference>
<dbReference type="PATRIC" id="fig|1359184.3.peg.1175"/>
<proteinExistence type="predicted"/>
<dbReference type="InterPro" id="IPR011990">
    <property type="entry name" value="TPR-like_helical_dom_sf"/>
</dbReference>
<evidence type="ECO:0000313" key="2">
    <source>
        <dbReference type="EMBL" id="KJV52309.1"/>
    </source>
</evidence>
<gene>
    <name evidence="2" type="ORF">OTSGILL_1632</name>
</gene>
<dbReference type="SMART" id="SM00028">
    <property type="entry name" value="TPR"/>
    <property type="match status" value="1"/>
</dbReference>
<name>A0A0F3MCM8_ORITS</name>
<organism evidence="2 3">
    <name type="scientific">Orientia tsutsugamushi str. Gilliam</name>
    <dbReference type="NCBI Taxonomy" id="1359184"/>
    <lineage>
        <taxon>Bacteria</taxon>
        <taxon>Pseudomonadati</taxon>
        <taxon>Pseudomonadota</taxon>
        <taxon>Alphaproteobacteria</taxon>
        <taxon>Rickettsiales</taxon>
        <taxon>Rickettsiaceae</taxon>
        <taxon>Rickettsieae</taxon>
        <taxon>Orientia</taxon>
    </lineage>
</organism>
<keyword evidence="1" id="KW-0802">TPR repeat</keyword>
<evidence type="ECO:0000256" key="1">
    <source>
        <dbReference type="PROSITE-ProRule" id="PRU00339"/>
    </source>
</evidence>
<sequence length="54" mass="6146">MAKAYFNKGVCLCELRQFQEAIESCNLAIKYDPNNVEACQLINILKRKIAGIKK</sequence>
<protein>
    <submittedName>
        <fullName evidence="2">Tetratricopeptide repeat family protein</fullName>
    </submittedName>
</protein>
<accession>A0A0F3MCM8</accession>
<reference evidence="2 3" key="1">
    <citation type="submission" date="2015-02" db="EMBL/GenBank/DDBJ databases">
        <title>Genome Sequencing of Rickettsiales.</title>
        <authorList>
            <person name="Daugherty S.C."/>
            <person name="Su Q."/>
            <person name="Abolude K."/>
            <person name="Beier-Sexton M."/>
            <person name="Carlyon J.A."/>
            <person name="Carter R."/>
            <person name="Day N.P."/>
            <person name="Dumler S.J."/>
            <person name="Dyachenko V."/>
            <person name="Godinez A."/>
            <person name="Kurtti T.J."/>
            <person name="Lichay M."/>
            <person name="Mullins K.E."/>
            <person name="Ott S."/>
            <person name="Pappas-Brown V."/>
            <person name="Paris D.H."/>
            <person name="Patel P."/>
            <person name="Richards A.L."/>
            <person name="Sadzewicz L."/>
            <person name="Sears K."/>
            <person name="Seidman D."/>
            <person name="Sengamalay N."/>
            <person name="Stenos J."/>
            <person name="Tallon L.J."/>
            <person name="Vincent G."/>
            <person name="Fraser C.M."/>
            <person name="Munderloh U."/>
            <person name="Dunning-Hotopp J.C."/>
        </authorList>
    </citation>
    <scope>NUCLEOTIDE SEQUENCE [LARGE SCALE GENOMIC DNA]</scope>
    <source>
        <strain evidence="2 3">Gilliam</strain>
    </source>
</reference>
<dbReference type="SUPFAM" id="SSF48452">
    <property type="entry name" value="TPR-like"/>
    <property type="match status" value="1"/>
</dbReference>
<evidence type="ECO:0000313" key="3">
    <source>
        <dbReference type="Proteomes" id="UP000033769"/>
    </source>
</evidence>
<dbReference type="Gene3D" id="1.25.40.10">
    <property type="entry name" value="Tetratricopeptide repeat domain"/>
    <property type="match status" value="1"/>
</dbReference>
<feature type="repeat" description="TPR" evidence="1">
    <location>
        <begin position="2"/>
        <end position="35"/>
    </location>
</feature>
<dbReference type="Proteomes" id="UP000033769">
    <property type="component" value="Unassembled WGS sequence"/>
</dbReference>
<dbReference type="AlphaFoldDB" id="A0A0F3MCM8"/>